<dbReference type="PROSITE" id="PS50943">
    <property type="entry name" value="HTH_CROC1"/>
    <property type="match status" value="1"/>
</dbReference>
<dbReference type="SUPFAM" id="SSF47413">
    <property type="entry name" value="lambda repressor-like DNA-binding domains"/>
    <property type="match status" value="1"/>
</dbReference>
<dbReference type="InterPro" id="IPR010982">
    <property type="entry name" value="Lambda_DNA-bd_dom_sf"/>
</dbReference>
<evidence type="ECO:0000313" key="2">
    <source>
        <dbReference type="EMBL" id="GAB0174087.1"/>
    </source>
</evidence>
<feature type="domain" description="HTH cro/C1-type" evidence="1">
    <location>
        <begin position="22"/>
        <end position="76"/>
    </location>
</feature>
<proteinExistence type="predicted"/>
<dbReference type="InterPro" id="IPR001387">
    <property type="entry name" value="Cro/C1-type_HTH"/>
</dbReference>
<dbReference type="Pfam" id="PF01381">
    <property type="entry name" value="HTH_3"/>
    <property type="match status" value="1"/>
</dbReference>
<name>A0ABQ0D6Z2_9HELI</name>
<comment type="caution">
    <text evidence="2">The sequence shown here is derived from an EMBL/GenBank/DDBJ whole genome shotgun (WGS) entry which is preliminary data.</text>
</comment>
<dbReference type="SMART" id="SM00530">
    <property type="entry name" value="HTH_XRE"/>
    <property type="match status" value="1"/>
</dbReference>
<evidence type="ECO:0000313" key="3">
    <source>
        <dbReference type="Proteomes" id="UP001562457"/>
    </source>
</evidence>
<keyword evidence="3" id="KW-1185">Reference proteome</keyword>
<accession>A0ABQ0D6Z2</accession>
<dbReference type="EMBL" id="BAAFHN010000132">
    <property type="protein sequence ID" value="GAB0174087.1"/>
    <property type="molecule type" value="Genomic_DNA"/>
</dbReference>
<reference evidence="2 3" key="1">
    <citation type="submission" date="2024-06" db="EMBL/GenBank/DDBJ databases">
        <title>Draft genome sequence of Helicobacter trogontum NHP16-4001.</title>
        <authorList>
            <person name="Rimbara E."/>
            <person name="Suzuki M."/>
        </authorList>
    </citation>
    <scope>NUCLEOTIDE SEQUENCE [LARGE SCALE GENOMIC DNA]</scope>
    <source>
        <strain evidence="2 3">NHP16-4001</strain>
    </source>
</reference>
<dbReference type="Proteomes" id="UP001562457">
    <property type="component" value="Unassembled WGS sequence"/>
</dbReference>
<gene>
    <name evidence="2" type="ORF">NHP164001_21140</name>
</gene>
<evidence type="ECO:0000259" key="1">
    <source>
        <dbReference type="PROSITE" id="PS50943"/>
    </source>
</evidence>
<organism evidence="2 3">
    <name type="scientific">Helicobacter trogontum</name>
    <dbReference type="NCBI Taxonomy" id="50960"/>
    <lineage>
        <taxon>Bacteria</taxon>
        <taxon>Pseudomonadati</taxon>
        <taxon>Campylobacterota</taxon>
        <taxon>Epsilonproteobacteria</taxon>
        <taxon>Campylobacterales</taxon>
        <taxon>Helicobacteraceae</taxon>
        <taxon>Helicobacter</taxon>
    </lineage>
</organism>
<dbReference type="Gene3D" id="1.10.260.40">
    <property type="entry name" value="lambda repressor-like DNA-binding domains"/>
    <property type="match status" value="1"/>
</dbReference>
<protein>
    <recommendedName>
        <fullName evidence="1">HTH cro/C1-type domain-containing protein</fullName>
    </recommendedName>
</protein>
<sequence>MDNFIQIDNISQGNFMKIDNKLREIRDSLGIKQNQFAHDLDIPLQTYIRYEHNKREVPSSVMKKISDKYGVDFNAFYNGVIAGNNNVQIIGRNNNIANAKNDELEEIFQLIRDYAPPKMIKDIKEKLLKIKDSYGD</sequence>
<dbReference type="CDD" id="cd00093">
    <property type="entry name" value="HTH_XRE"/>
    <property type="match status" value="1"/>
</dbReference>